<dbReference type="GO" id="GO:0042985">
    <property type="term" value="P:negative regulation of amyloid precursor protein biosynthetic process"/>
    <property type="evidence" value="ECO:0007669"/>
    <property type="project" value="TreeGrafter"/>
</dbReference>
<evidence type="ECO:0000256" key="10">
    <source>
        <dbReference type="SAM" id="MobiDB-lite"/>
    </source>
</evidence>
<organism evidence="12 13">
    <name type="scientific">Ramazzottius varieornatus</name>
    <name type="common">Water bear</name>
    <name type="synonym">Tardigrade</name>
    <dbReference type="NCBI Taxonomy" id="947166"/>
    <lineage>
        <taxon>Eukaryota</taxon>
        <taxon>Metazoa</taxon>
        <taxon>Ecdysozoa</taxon>
        <taxon>Tardigrada</taxon>
        <taxon>Eutardigrada</taxon>
        <taxon>Parachela</taxon>
        <taxon>Hypsibioidea</taxon>
        <taxon>Ramazzottiidae</taxon>
        <taxon>Ramazzottius</taxon>
    </lineage>
</organism>
<name>A0A1D1UJM2_RAMVA</name>
<dbReference type="Proteomes" id="UP000186922">
    <property type="component" value="Unassembled WGS sequence"/>
</dbReference>
<evidence type="ECO:0000313" key="12">
    <source>
        <dbReference type="EMBL" id="GAU89641.1"/>
    </source>
</evidence>
<dbReference type="EMBL" id="BDGG01000001">
    <property type="protein sequence ID" value="GAU89641.1"/>
    <property type="molecule type" value="Genomic_DNA"/>
</dbReference>
<evidence type="ECO:0000256" key="3">
    <source>
        <dbReference type="ARBA" id="ARBA00022692"/>
    </source>
</evidence>
<dbReference type="PANTHER" id="PTHR10962:SF1">
    <property type="entry name" value="INTEGRAL MEMBRANE PROTEIN 2"/>
    <property type="match status" value="1"/>
</dbReference>
<evidence type="ECO:0000259" key="11">
    <source>
        <dbReference type="PROSITE" id="PS50869"/>
    </source>
</evidence>
<dbReference type="GO" id="GO:0005794">
    <property type="term" value="C:Golgi apparatus"/>
    <property type="evidence" value="ECO:0007669"/>
    <property type="project" value="TreeGrafter"/>
</dbReference>
<dbReference type="PANTHER" id="PTHR10962">
    <property type="entry name" value="INTEGRAL TRANSMEMBRANE PROTEIN 2"/>
    <property type="match status" value="1"/>
</dbReference>
<evidence type="ECO:0000256" key="4">
    <source>
        <dbReference type="ARBA" id="ARBA00022968"/>
    </source>
</evidence>
<evidence type="ECO:0000256" key="2">
    <source>
        <dbReference type="ARBA" id="ARBA00006794"/>
    </source>
</evidence>
<keyword evidence="7" id="KW-1015">Disulfide bond</keyword>
<evidence type="ECO:0000313" key="13">
    <source>
        <dbReference type="Proteomes" id="UP000186922"/>
    </source>
</evidence>
<dbReference type="PROSITE" id="PS50869">
    <property type="entry name" value="BRICHOS"/>
    <property type="match status" value="1"/>
</dbReference>
<feature type="region of interest" description="Disordered" evidence="10">
    <location>
        <begin position="124"/>
        <end position="172"/>
    </location>
</feature>
<keyword evidence="4 9" id="KW-0735">Signal-anchor</keyword>
<evidence type="ECO:0000256" key="9">
    <source>
        <dbReference type="RuleBase" id="RU367061"/>
    </source>
</evidence>
<comment type="similarity">
    <text evidence="2 9">Belongs to the ITM2 family.</text>
</comment>
<proteinExistence type="inferred from homology"/>
<protein>
    <recommendedName>
        <fullName evidence="9">Integral membrane protein 2</fullName>
    </recommendedName>
</protein>
<sequence length="351" mass="40089">MTIVTKPLTDEKKDLKPLVVVDAESGFLPIKKDGVYVDGQDGMSTVSVSDVSVYQHPYKKHRRTFLLCLSLLLVLALACAVTGGIYLYYRYSRPQGYRGSCTIRFNQQQRPIGYASPFEQPPLDGATFQQHMDKQQTPQADSDLALGEDRSRNRDKPKMRFPEADPTDSFDPITDQLMDMQRLINSFQQQFELDLKKQLWEILQVPRVPQLGLGRPARFIHDFSLNLTAILDMQSRECYVMPLNRSIIKPPQDLFEFLRGLEDGTYTIDGNSVRQTYYTSPLPVMDYSTVGPFITRECGRYPTWMLVERDVDAGMDSAQRRRRAVNKENVATFGEFVGSLHTVNIIKSAQH</sequence>
<keyword evidence="5 9" id="KW-1133">Transmembrane helix</keyword>
<evidence type="ECO:0000256" key="1">
    <source>
        <dbReference type="ARBA" id="ARBA00004606"/>
    </source>
</evidence>
<evidence type="ECO:0000256" key="6">
    <source>
        <dbReference type="ARBA" id="ARBA00023136"/>
    </source>
</evidence>
<dbReference type="Pfam" id="PF04089">
    <property type="entry name" value="BRICHOS"/>
    <property type="match status" value="1"/>
</dbReference>
<dbReference type="GO" id="GO:0005886">
    <property type="term" value="C:plasma membrane"/>
    <property type="evidence" value="ECO:0007669"/>
    <property type="project" value="UniProtKB-UniRule"/>
</dbReference>
<dbReference type="InterPro" id="IPR040145">
    <property type="entry name" value="ITM2"/>
</dbReference>
<gene>
    <name evidence="12" type="primary">RvY_02170-1</name>
    <name evidence="12" type="synonym">RvY_02170.1</name>
    <name evidence="12" type="ORF">RvY_02170</name>
</gene>
<evidence type="ECO:0000256" key="8">
    <source>
        <dbReference type="ARBA" id="ARBA00023180"/>
    </source>
</evidence>
<keyword evidence="6 9" id="KW-0472">Membrane</keyword>
<comment type="caution">
    <text evidence="12">The sequence shown here is derived from an EMBL/GenBank/DDBJ whole genome shotgun (WGS) entry which is preliminary data.</text>
</comment>
<dbReference type="STRING" id="947166.A0A1D1UJM2"/>
<feature type="domain" description="BRICHOS" evidence="11">
    <location>
        <begin position="211"/>
        <end position="306"/>
    </location>
</feature>
<dbReference type="OrthoDB" id="9982095at2759"/>
<dbReference type="GO" id="GO:0070062">
    <property type="term" value="C:extracellular exosome"/>
    <property type="evidence" value="ECO:0007669"/>
    <property type="project" value="TreeGrafter"/>
</dbReference>
<feature type="compositionally biased region" description="Polar residues" evidence="10">
    <location>
        <begin position="127"/>
        <end position="140"/>
    </location>
</feature>
<dbReference type="GO" id="GO:0001540">
    <property type="term" value="F:amyloid-beta binding"/>
    <property type="evidence" value="ECO:0007669"/>
    <property type="project" value="TreeGrafter"/>
</dbReference>
<comment type="subcellular location">
    <subcellularLocation>
        <location evidence="1 9">Membrane</location>
        <topology evidence="1 9">Single-pass type II membrane protein</topology>
    </subcellularLocation>
</comment>
<keyword evidence="8" id="KW-0325">Glycoprotein</keyword>
<dbReference type="SMART" id="SM01039">
    <property type="entry name" value="BRICHOS"/>
    <property type="match status" value="1"/>
</dbReference>
<evidence type="ECO:0000256" key="5">
    <source>
        <dbReference type="ARBA" id="ARBA00022989"/>
    </source>
</evidence>
<keyword evidence="3 9" id="KW-0812">Transmembrane</keyword>
<feature type="compositionally biased region" description="Basic and acidic residues" evidence="10">
    <location>
        <begin position="147"/>
        <end position="163"/>
    </location>
</feature>
<accession>A0A1D1UJM2</accession>
<dbReference type="InterPro" id="IPR007084">
    <property type="entry name" value="BRICHOS_dom"/>
</dbReference>
<keyword evidence="9" id="KW-1003">Cell membrane</keyword>
<keyword evidence="13" id="KW-1185">Reference proteome</keyword>
<evidence type="ECO:0000256" key="7">
    <source>
        <dbReference type="ARBA" id="ARBA00023157"/>
    </source>
</evidence>
<reference evidence="12 13" key="1">
    <citation type="journal article" date="2016" name="Nat. Commun.">
        <title>Extremotolerant tardigrade genome and improved radiotolerance of human cultured cells by tardigrade-unique protein.</title>
        <authorList>
            <person name="Hashimoto T."/>
            <person name="Horikawa D.D."/>
            <person name="Saito Y."/>
            <person name="Kuwahara H."/>
            <person name="Kozuka-Hata H."/>
            <person name="Shin-I T."/>
            <person name="Minakuchi Y."/>
            <person name="Ohishi K."/>
            <person name="Motoyama A."/>
            <person name="Aizu T."/>
            <person name="Enomoto A."/>
            <person name="Kondo K."/>
            <person name="Tanaka S."/>
            <person name="Hara Y."/>
            <person name="Koshikawa S."/>
            <person name="Sagara H."/>
            <person name="Miura T."/>
            <person name="Yokobori S."/>
            <person name="Miyagawa K."/>
            <person name="Suzuki Y."/>
            <person name="Kubo T."/>
            <person name="Oyama M."/>
            <person name="Kohara Y."/>
            <person name="Fujiyama A."/>
            <person name="Arakawa K."/>
            <person name="Katayama T."/>
            <person name="Toyoda A."/>
            <person name="Kunieda T."/>
        </authorList>
    </citation>
    <scope>NUCLEOTIDE SEQUENCE [LARGE SCALE GENOMIC DNA]</scope>
    <source>
        <strain evidence="12 13">YOKOZUNA-1</strain>
    </source>
</reference>
<dbReference type="AlphaFoldDB" id="A0A1D1UJM2"/>
<feature type="transmembrane region" description="Helical" evidence="9">
    <location>
        <begin position="65"/>
        <end position="89"/>
    </location>
</feature>